<proteinExistence type="predicted"/>
<dbReference type="Proteomes" id="UP000478052">
    <property type="component" value="Unassembled WGS sequence"/>
</dbReference>
<dbReference type="SUPFAM" id="SSF53098">
    <property type="entry name" value="Ribonuclease H-like"/>
    <property type="match status" value="1"/>
</dbReference>
<dbReference type="Pfam" id="PF14291">
    <property type="entry name" value="DUF4371"/>
    <property type="match status" value="1"/>
</dbReference>
<reference evidence="2 3" key="1">
    <citation type="submission" date="2019-08" db="EMBL/GenBank/DDBJ databases">
        <title>Whole genome of Aphis craccivora.</title>
        <authorList>
            <person name="Voronova N.V."/>
            <person name="Shulinski R.S."/>
            <person name="Bandarenka Y.V."/>
            <person name="Zhorov D.G."/>
            <person name="Warner D."/>
        </authorList>
    </citation>
    <scope>NUCLEOTIDE SEQUENCE [LARGE SCALE GENOMIC DNA]</scope>
    <source>
        <strain evidence="2">180601</strain>
        <tissue evidence="2">Whole Body</tissue>
    </source>
</reference>
<protein>
    <submittedName>
        <fullName evidence="2">Zinc finger MYM-type protein 1-like</fullName>
    </submittedName>
</protein>
<dbReference type="PANTHER" id="PTHR45749">
    <property type="match status" value="1"/>
</dbReference>
<dbReference type="InterPro" id="IPR012337">
    <property type="entry name" value="RNaseH-like_sf"/>
</dbReference>
<feature type="domain" description="DUF4371" evidence="1">
    <location>
        <begin position="105"/>
        <end position="281"/>
    </location>
</feature>
<evidence type="ECO:0000313" key="3">
    <source>
        <dbReference type="Proteomes" id="UP000478052"/>
    </source>
</evidence>
<evidence type="ECO:0000313" key="2">
    <source>
        <dbReference type="EMBL" id="KAF0694297.1"/>
    </source>
</evidence>
<organism evidence="2 3">
    <name type="scientific">Aphis craccivora</name>
    <name type="common">Cowpea aphid</name>
    <dbReference type="NCBI Taxonomy" id="307492"/>
    <lineage>
        <taxon>Eukaryota</taxon>
        <taxon>Metazoa</taxon>
        <taxon>Ecdysozoa</taxon>
        <taxon>Arthropoda</taxon>
        <taxon>Hexapoda</taxon>
        <taxon>Insecta</taxon>
        <taxon>Pterygota</taxon>
        <taxon>Neoptera</taxon>
        <taxon>Paraneoptera</taxon>
        <taxon>Hemiptera</taxon>
        <taxon>Sternorrhyncha</taxon>
        <taxon>Aphidomorpha</taxon>
        <taxon>Aphidoidea</taxon>
        <taxon>Aphididae</taxon>
        <taxon>Aphidini</taxon>
        <taxon>Aphis</taxon>
        <taxon>Aphis</taxon>
    </lineage>
</organism>
<accession>A0A6G0VM73</accession>
<comment type="caution">
    <text evidence="2">The sequence shown here is derived from an EMBL/GenBank/DDBJ whole genome shotgun (WGS) entry which is preliminary data.</text>
</comment>
<sequence length="612" mass="70232">IFSRKLHNGQTQIRDWLLYSSSKNALFCFHCVLFSKRKSLLGNLQYGLKNWAKCYDKVQKHEKSPLHCESVRIWYLRTEGAKNNSINKVLKEEMYSKISYWTQVLRRVVSTITFLAERGLSFRGNNSEFGSVHNGNYMGCLELIAQFDPFLCEHIAKYGNKGRGNVSYLSSIICDEFIQLMNNSVADKIVYEINESKYFSIIVDSTPDISKTDQLTVVIRYITATGESKERFLAFLPSVGHKGEQMEYALIKKFNELGIELKNCRGQSYDNASNMSGVYKGLQARIKKYASNAVFVPCAAHSLNLIGSNAAESSKEGTQFFYTIQMVYTFLSSSTYRWELLKNIIDKSPSKSTSVPKNLCITRWSSRHEACKGILSGYKEILEVLKILSEDITQTPSTRNEANSIRKKLEKLEFVFMLNVWTPILQRFDATNKTLQSKDINLSIVVSLYESLELYVQDYRKLFDNILNKSKELCGKLTFSWEKSRVIKKKRHFDDSNSVDTIHHGEDKMKNDTFYVIIDTLSSNLCERKKAYINVHSNFGFLSNLTNLDSLTLRRKALHIVNIYNQDIDTSFIEEIVQFKKIAISFSKEDLTINGLFTKLSNSPLALTFPNV</sequence>
<dbReference type="OrthoDB" id="6600894at2759"/>
<feature type="non-terminal residue" evidence="2">
    <location>
        <position position="1"/>
    </location>
</feature>
<dbReference type="EMBL" id="VUJU01015379">
    <property type="protein sequence ID" value="KAF0694297.1"/>
    <property type="molecule type" value="Genomic_DNA"/>
</dbReference>
<dbReference type="InterPro" id="IPR025398">
    <property type="entry name" value="DUF4371"/>
</dbReference>
<evidence type="ECO:0000259" key="1">
    <source>
        <dbReference type="Pfam" id="PF14291"/>
    </source>
</evidence>
<dbReference type="PANTHER" id="PTHR45749:SF23">
    <property type="entry name" value="ZINC FINGER MYM-TYPE PROTEIN 1-LIKE"/>
    <property type="match status" value="1"/>
</dbReference>
<gene>
    <name evidence="2" type="ORF">FWK35_00038912</name>
</gene>
<name>A0A6G0VM73_APHCR</name>
<keyword evidence="3" id="KW-1185">Reference proteome</keyword>
<feature type="non-terminal residue" evidence="2">
    <location>
        <position position="612"/>
    </location>
</feature>
<dbReference type="AlphaFoldDB" id="A0A6G0VM73"/>